<keyword evidence="9" id="KW-1185">Reference proteome</keyword>
<dbReference type="GO" id="GO:0005886">
    <property type="term" value="C:plasma membrane"/>
    <property type="evidence" value="ECO:0007669"/>
    <property type="project" value="UniProtKB-SubCell"/>
</dbReference>
<evidence type="ECO:0000256" key="6">
    <source>
        <dbReference type="SAM" id="Phobius"/>
    </source>
</evidence>
<reference evidence="8 9" key="1">
    <citation type="submission" date="2017-07" db="EMBL/GenBank/DDBJ databases">
        <title>The complete genome sequence of Bacillus mesonae strain H20-5, an efficient strain improving plant abiotic stress resistance.</title>
        <authorList>
            <person name="Kim S.Y."/>
            <person name="Song H."/>
            <person name="Sang M.K."/>
            <person name="Weon H.-Y."/>
            <person name="Song J."/>
        </authorList>
    </citation>
    <scope>NUCLEOTIDE SEQUENCE [LARGE SCALE GENOMIC DNA]</scope>
    <source>
        <strain evidence="8 9">H20-5</strain>
    </source>
</reference>
<feature type="transmembrane region" description="Helical" evidence="6">
    <location>
        <begin position="210"/>
        <end position="229"/>
    </location>
</feature>
<dbReference type="PROSITE" id="PS50850">
    <property type="entry name" value="MFS"/>
    <property type="match status" value="1"/>
</dbReference>
<dbReference type="SUPFAM" id="SSF103473">
    <property type="entry name" value="MFS general substrate transporter"/>
    <property type="match status" value="1"/>
</dbReference>
<dbReference type="Gene3D" id="1.20.1250.20">
    <property type="entry name" value="MFS general substrate transporter like domains"/>
    <property type="match status" value="2"/>
</dbReference>
<dbReference type="AlphaFoldDB" id="A0A3T0HZ78"/>
<dbReference type="InterPro" id="IPR011701">
    <property type="entry name" value="MFS"/>
</dbReference>
<evidence type="ECO:0000256" key="2">
    <source>
        <dbReference type="ARBA" id="ARBA00022448"/>
    </source>
</evidence>
<evidence type="ECO:0000259" key="7">
    <source>
        <dbReference type="PROSITE" id="PS50850"/>
    </source>
</evidence>
<feature type="transmembrane region" description="Helical" evidence="6">
    <location>
        <begin position="358"/>
        <end position="379"/>
    </location>
</feature>
<evidence type="ECO:0000313" key="9">
    <source>
        <dbReference type="Proteomes" id="UP000282892"/>
    </source>
</evidence>
<protein>
    <submittedName>
        <fullName evidence="8">MFS transporter</fullName>
    </submittedName>
</protein>
<dbReference type="RefSeq" id="WP_127487159.1">
    <property type="nucleotide sequence ID" value="NZ_CP022572.1"/>
</dbReference>
<organism evidence="8 9">
    <name type="scientific">Neobacillus mesonae</name>
    <dbReference type="NCBI Taxonomy" id="1193713"/>
    <lineage>
        <taxon>Bacteria</taxon>
        <taxon>Bacillati</taxon>
        <taxon>Bacillota</taxon>
        <taxon>Bacilli</taxon>
        <taxon>Bacillales</taxon>
        <taxon>Bacillaceae</taxon>
        <taxon>Neobacillus</taxon>
    </lineage>
</organism>
<feature type="transmembrane region" description="Helical" evidence="6">
    <location>
        <begin position="330"/>
        <end position="352"/>
    </location>
</feature>
<dbReference type="Proteomes" id="UP000282892">
    <property type="component" value="Chromosome"/>
</dbReference>
<dbReference type="PANTHER" id="PTHR23518:SF2">
    <property type="entry name" value="MAJOR FACILITATOR SUPERFAMILY TRANSPORTER"/>
    <property type="match status" value="1"/>
</dbReference>
<keyword evidence="3 6" id="KW-0812">Transmembrane</keyword>
<evidence type="ECO:0000256" key="4">
    <source>
        <dbReference type="ARBA" id="ARBA00022989"/>
    </source>
</evidence>
<dbReference type="GO" id="GO:0022857">
    <property type="term" value="F:transmembrane transporter activity"/>
    <property type="evidence" value="ECO:0007669"/>
    <property type="project" value="InterPro"/>
</dbReference>
<evidence type="ECO:0000313" key="8">
    <source>
        <dbReference type="EMBL" id="AZU62454.1"/>
    </source>
</evidence>
<accession>A0A3T0HZ78</accession>
<keyword evidence="2" id="KW-0813">Transport</keyword>
<feature type="transmembrane region" description="Helical" evidence="6">
    <location>
        <begin position="161"/>
        <end position="178"/>
    </location>
</feature>
<feature type="transmembrane region" description="Helical" evidence="6">
    <location>
        <begin position="270"/>
        <end position="286"/>
    </location>
</feature>
<dbReference type="InterPro" id="IPR036259">
    <property type="entry name" value="MFS_trans_sf"/>
</dbReference>
<gene>
    <name evidence="8" type="ORF">CHR53_14855</name>
</gene>
<feature type="domain" description="Major facilitator superfamily (MFS) profile" evidence="7">
    <location>
        <begin position="1"/>
        <end position="383"/>
    </location>
</feature>
<feature type="transmembrane region" description="Helical" evidence="6">
    <location>
        <begin position="20"/>
        <end position="43"/>
    </location>
</feature>
<evidence type="ECO:0000256" key="1">
    <source>
        <dbReference type="ARBA" id="ARBA00004651"/>
    </source>
</evidence>
<dbReference type="CDD" id="cd17370">
    <property type="entry name" value="MFS_MJ1317_like"/>
    <property type="match status" value="1"/>
</dbReference>
<evidence type="ECO:0000256" key="3">
    <source>
        <dbReference type="ARBA" id="ARBA00022692"/>
    </source>
</evidence>
<dbReference type="EMBL" id="CP022572">
    <property type="protein sequence ID" value="AZU62454.1"/>
    <property type="molecule type" value="Genomic_DNA"/>
</dbReference>
<feature type="transmembrane region" description="Helical" evidence="6">
    <location>
        <begin position="241"/>
        <end position="258"/>
    </location>
</feature>
<dbReference type="InterPro" id="IPR020846">
    <property type="entry name" value="MFS_dom"/>
</dbReference>
<name>A0A3T0HZ78_9BACI</name>
<dbReference type="PANTHER" id="PTHR23518">
    <property type="entry name" value="C-METHYLTRANSFERASE"/>
    <property type="match status" value="1"/>
</dbReference>
<feature type="transmembrane region" description="Helical" evidence="6">
    <location>
        <begin position="292"/>
        <end position="309"/>
    </location>
</feature>
<keyword evidence="5 6" id="KW-0472">Membrane</keyword>
<comment type="subcellular location">
    <subcellularLocation>
        <location evidence="1">Cell membrane</location>
        <topology evidence="1">Multi-pass membrane protein</topology>
    </subcellularLocation>
</comment>
<dbReference type="OrthoDB" id="9810492at2"/>
<feature type="transmembrane region" description="Helical" evidence="6">
    <location>
        <begin position="127"/>
        <end position="149"/>
    </location>
</feature>
<keyword evidence="4 6" id="KW-1133">Transmembrane helix</keyword>
<dbReference type="KEGG" id="nmk:CHR53_14855"/>
<evidence type="ECO:0000256" key="5">
    <source>
        <dbReference type="ARBA" id="ARBA00023136"/>
    </source>
</evidence>
<sequence length="389" mass="42312">MNNVWLMSLVSFFTDMGTYMVTPLIPIILASSGPVVIGIIDGLSESLASLLKFFSGRYSDRIKQRKRLAITGYGLSGLGRVFLIFTNGWAGVFIWKLIDRTGKGIRTAPRDALISESGGKNRQGRTFGLHSMMDMMGAALGIGAAYLIIRFNGTDSIGRVFIYSLIPVIIGWLLLFAVKDKKGTQPKKDKIASSQSKLSWKQLNPIVKKLLIVVFLFTIVNSSNSFLLLRASEIGVSTANVLLLYLLFHLTASLLSYLSGSFSDRFGRRGILTAGYAIYGLVYLGFGTVDSSTGLVFLFLFYGLYSALTKGVEKALVVDLATSGSKGTALGFYSMVTGIGFFPASLLTGWLWETFGAGTSFYINGFIAIIASVLLFKILPAKNAEQSFH</sequence>
<proteinExistence type="predicted"/>
<dbReference type="Pfam" id="PF07690">
    <property type="entry name" value="MFS_1"/>
    <property type="match status" value="1"/>
</dbReference>